<name>A0A7Y8G895_9PSED</name>
<dbReference type="InterPro" id="IPR050706">
    <property type="entry name" value="Cyclic-di-GMP_PDE-like"/>
</dbReference>
<dbReference type="PANTHER" id="PTHR33121:SF79">
    <property type="entry name" value="CYCLIC DI-GMP PHOSPHODIESTERASE PDED-RELATED"/>
    <property type="match status" value="1"/>
</dbReference>
<dbReference type="Pfam" id="PF00563">
    <property type="entry name" value="EAL"/>
    <property type="match status" value="1"/>
</dbReference>
<dbReference type="PROSITE" id="PS50883">
    <property type="entry name" value="EAL"/>
    <property type="match status" value="1"/>
</dbReference>
<dbReference type="InterPro" id="IPR035919">
    <property type="entry name" value="EAL_sf"/>
</dbReference>
<evidence type="ECO:0000313" key="2">
    <source>
        <dbReference type="EMBL" id="NWE92369.1"/>
    </source>
</evidence>
<dbReference type="InterPro" id="IPR001633">
    <property type="entry name" value="EAL_dom"/>
</dbReference>
<comment type="caution">
    <text evidence="2">The sequence shown here is derived from an EMBL/GenBank/DDBJ whole genome shotgun (WGS) entry which is preliminary data.</text>
</comment>
<dbReference type="AlphaFoldDB" id="A0A7Y8G895"/>
<evidence type="ECO:0000259" key="1">
    <source>
        <dbReference type="PROSITE" id="PS50883"/>
    </source>
</evidence>
<reference evidence="2 3" key="1">
    <citation type="submission" date="2020-04" db="EMBL/GenBank/DDBJ databases">
        <title>Molecular characterization of pseudomonads from Agaricus bisporus reveal novel blotch 2 pathogens in Western Europe.</title>
        <authorList>
            <person name="Taparia T."/>
            <person name="Krijger M."/>
            <person name="Haynes E."/>
            <person name="Elpinstone J.G."/>
            <person name="Noble R."/>
            <person name="Van Der Wolf J."/>
        </authorList>
    </citation>
    <scope>NUCLEOTIDE SEQUENCE [LARGE SCALE GENOMIC DNA]</scope>
    <source>
        <strain evidence="2 3">P8021</strain>
    </source>
</reference>
<dbReference type="SUPFAM" id="SSF141868">
    <property type="entry name" value="EAL domain-like"/>
    <property type="match status" value="1"/>
</dbReference>
<dbReference type="Proteomes" id="UP000585226">
    <property type="component" value="Unassembled WGS sequence"/>
</dbReference>
<sequence>MKIDRSFISSALSSANDRSIIKAIVALAHGLGLTVIAEGVETREQLEWLGEENCAEVQGFLMSLPQSAEDMKGLIQAAGNATIG</sequence>
<dbReference type="Gene3D" id="3.20.20.450">
    <property type="entry name" value="EAL domain"/>
    <property type="match status" value="1"/>
</dbReference>
<evidence type="ECO:0000313" key="3">
    <source>
        <dbReference type="Proteomes" id="UP000585226"/>
    </source>
</evidence>
<dbReference type="GO" id="GO:0071111">
    <property type="term" value="F:cyclic-guanylate-specific phosphodiesterase activity"/>
    <property type="evidence" value="ECO:0007669"/>
    <property type="project" value="InterPro"/>
</dbReference>
<dbReference type="RefSeq" id="WP_177114501.1">
    <property type="nucleotide sequence ID" value="NZ_JACASB010000063.1"/>
</dbReference>
<dbReference type="EMBL" id="JACASD010000103">
    <property type="protein sequence ID" value="NWE92369.1"/>
    <property type="molecule type" value="Genomic_DNA"/>
</dbReference>
<gene>
    <name evidence="2" type="ORF">HX893_30015</name>
</gene>
<protein>
    <submittedName>
        <fullName evidence="2">EAL domain-containing protein</fullName>
    </submittedName>
</protein>
<proteinExistence type="predicted"/>
<dbReference type="CDD" id="cd01948">
    <property type="entry name" value="EAL"/>
    <property type="match status" value="1"/>
</dbReference>
<dbReference type="PANTHER" id="PTHR33121">
    <property type="entry name" value="CYCLIC DI-GMP PHOSPHODIESTERASE PDEF"/>
    <property type="match status" value="1"/>
</dbReference>
<organism evidence="2 3">
    <name type="scientific">Pseudomonas reactans</name>
    <dbReference type="NCBI Taxonomy" id="117680"/>
    <lineage>
        <taxon>Bacteria</taxon>
        <taxon>Pseudomonadati</taxon>
        <taxon>Pseudomonadota</taxon>
        <taxon>Gammaproteobacteria</taxon>
        <taxon>Pseudomonadales</taxon>
        <taxon>Pseudomonadaceae</taxon>
        <taxon>Pseudomonas</taxon>
    </lineage>
</organism>
<feature type="domain" description="EAL" evidence="1">
    <location>
        <begin position="1"/>
        <end position="79"/>
    </location>
</feature>
<accession>A0A7Y8G895</accession>